<reference evidence="9 10" key="1">
    <citation type="submission" date="2024-04" db="EMBL/GenBank/DDBJ databases">
        <title>WGS of bacteria from Torrens River.</title>
        <authorList>
            <person name="Wyrsch E.R."/>
            <person name="Drigo B."/>
        </authorList>
    </citation>
    <scope>NUCLEOTIDE SEQUENCE [LARGE SCALE GENOMIC DNA]</scope>
    <source>
        <strain evidence="9 10">TWI391</strain>
    </source>
</reference>
<keyword evidence="4 7" id="KW-1133">Transmembrane helix</keyword>
<feature type="transmembrane region" description="Helical" evidence="7">
    <location>
        <begin position="9"/>
        <end position="27"/>
    </location>
</feature>
<sequence>MFKSKYRSTFFYLAILIIGIALGYFIIHQGSQFENQPHTTADVPLNSAWSHFLDHLHENLSYPLAILVLQIITIIFVARIFGILFRKIGQPSVIGEIVAGIALGPSLLGNYFPEISTFLFPVSSLGNLGVLSQIGLVLFMFVVGMELDLKILKNKAQDAIVISHVSIIFPFLLGMGLAYVIFQTTAPEGISFLSYALFIGISMSITAFPVLARIVQERGMSKTRLGSIAITCAAADDITAWCLLAAVIAVVKAGSVVSAVYTIAFAAGYVLLMVRFVKPFLQRIGDLHSTKERLGKSIVGIFFLTLLISSWTTEVIGIHALFGAFMAGVIMPTNTSFRSIFIEKVEDVAQVLLLPLFFVFTGLRTQIGLLNEAEHWQTCFWVVTIAVVGKFIGSALSARFVGQNWHSSLTIGALMNTRGLMELVALNIGYDLGVLTDEMFAILVLMALITTFMTGPALDLINKFFKPEIENNGDLISKKNKYNILISFGNPNSGKILLRIANMLIKKSKENSTVTALHLSIGNELNTYNSIEYERDNFSVLNDESEKIEQPYTGIFRGTDNINDDIAKMANEEDFDLLLTGIGQSVYEGSVLGSIIGFTSKVVNPERLLGSLTGKESLFNHSGFEDKTTALLKAVHIPCGILVDRGLPEEVKSILVPIKTLSDSFLLIYVHKLVQNNDVKISFLDEDEVIKTSVELKEAIRSLDYAAPNQINIIEEPKTKDIDYSSFDIILISFIAWKQISFEKEQWTKKLPSTLILKP</sequence>
<feature type="transmembrane region" description="Helical" evidence="7">
    <location>
        <begin position="124"/>
        <end position="147"/>
    </location>
</feature>
<dbReference type="RefSeq" id="WP_346580337.1">
    <property type="nucleotide sequence ID" value="NZ_JBDJNQ010000001.1"/>
</dbReference>
<dbReference type="InterPro" id="IPR006153">
    <property type="entry name" value="Cation/H_exchanger_TM"/>
</dbReference>
<dbReference type="EMBL" id="JBDJNQ010000001">
    <property type="protein sequence ID" value="MEN5375798.1"/>
    <property type="molecule type" value="Genomic_DNA"/>
</dbReference>
<dbReference type="InterPro" id="IPR050794">
    <property type="entry name" value="CPA2_transporter"/>
</dbReference>
<evidence type="ECO:0000259" key="8">
    <source>
        <dbReference type="Pfam" id="PF00999"/>
    </source>
</evidence>
<dbReference type="PANTHER" id="PTHR32468:SF0">
    <property type="entry name" value="K(+)_H(+) ANTIPORTER 1"/>
    <property type="match status" value="1"/>
</dbReference>
<dbReference type="Proteomes" id="UP001409291">
    <property type="component" value="Unassembled WGS sequence"/>
</dbReference>
<protein>
    <submittedName>
        <fullName evidence="9">Cation:proton antiporter</fullName>
    </submittedName>
</protein>
<accession>A0ABV0BNZ3</accession>
<dbReference type="InterPro" id="IPR038770">
    <property type="entry name" value="Na+/solute_symporter_sf"/>
</dbReference>
<evidence type="ECO:0000256" key="5">
    <source>
        <dbReference type="ARBA" id="ARBA00023065"/>
    </source>
</evidence>
<evidence type="ECO:0000256" key="3">
    <source>
        <dbReference type="ARBA" id="ARBA00022692"/>
    </source>
</evidence>
<gene>
    <name evidence="9" type="ORF">ABE541_00825</name>
</gene>
<comment type="subcellular location">
    <subcellularLocation>
        <location evidence="1">Membrane</location>
        <topology evidence="1">Multi-pass membrane protein</topology>
    </subcellularLocation>
</comment>
<evidence type="ECO:0000256" key="1">
    <source>
        <dbReference type="ARBA" id="ARBA00004141"/>
    </source>
</evidence>
<feature type="domain" description="Cation/H+ exchanger transmembrane" evidence="8">
    <location>
        <begin position="76"/>
        <end position="458"/>
    </location>
</feature>
<keyword evidence="2" id="KW-0813">Transport</keyword>
<feature type="transmembrane region" description="Helical" evidence="7">
    <location>
        <begin position="194"/>
        <end position="215"/>
    </location>
</feature>
<organism evidence="9 10">
    <name type="scientific">Sphingobacterium kitahiroshimense</name>
    <dbReference type="NCBI Taxonomy" id="470446"/>
    <lineage>
        <taxon>Bacteria</taxon>
        <taxon>Pseudomonadati</taxon>
        <taxon>Bacteroidota</taxon>
        <taxon>Sphingobacteriia</taxon>
        <taxon>Sphingobacteriales</taxon>
        <taxon>Sphingobacteriaceae</taxon>
        <taxon>Sphingobacterium</taxon>
    </lineage>
</organism>
<feature type="transmembrane region" description="Helical" evidence="7">
    <location>
        <begin position="298"/>
        <end position="328"/>
    </location>
</feature>
<dbReference type="PANTHER" id="PTHR32468">
    <property type="entry name" value="CATION/H + ANTIPORTER"/>
    <property type="match status" value="1"/>
</dbReference>
<feature type="transmembrane region" description="Helical" evidence="7">
    <location>
        <begin position="93"/>
        <end position="112"/>
    </location>
</feature>
<evidence type="ECO:0000256" key="7">
    <source>
        <dbReference type="SAM" id="Phobius"/>
    </source>
</evidence>
<dbReference type="Pfam" id="PF00999">
    <property type="entry name" value="Na_H_Exchanger"/>
    <property type="match status" value="1"/>
</dbReference>
<evidence type="ECO:0000313" key="10">
    <source>
        <dbReference type="Proteomes" id="UP001409291"/>
    </source>
</evidence>
<keyword evidence="10" id="KW-1185">Reference proteome</keyword>
<keyword evidence="6 7" id="KW-0472">Membrane</keyword>
<feature type="transmembrane region" description="Helical" evidence="7">
    <location>
        <begin position="348"/>
        <end position="367"/>
    </location>
</feature>
<evidence type="ECO:0000313" key="9">
    <source>
        <dbReference type="EMBL" id="MEN5375798.1"/>
    </source>
</evidence>
<keyword evidence="5" id="KW-0406">Ion transport</keyword>
<dbReference type="Gene3D" id="1.20.1530.20">
    <property type="match status" value="1"/>
</dbReference>
<feature type="transmembrane region" description="Helical" evidence="7">
    <location>
        <begin position="60"/>
        <end position="81"/>
    </location>
</feature>
<feature type="transmembrane region" description="Helical" evidence="7">
    <location>
        <begin position="379"/>
        <end position="401"/>
    </location>
</feature>
<evidence type="ECO:0000256" key="2">
    <source>
        <dbReference type="ARBA" id="ARBA00022448"/>
    </source>
</evidence>
<name>A0ABV0BNZ3_9SPHI</name>
<feature type="transmembrane region" description="Helical" evidence="7">
    <location>
        <begin position="256"/>
        <end position="277"/>
    </location>
</feature>
<keyword evidence="3 7" id="KW-0812">Transmembrane</keyword>
<comment type="caution">
    <text evidence="9">The sequence shown here is derived from an EMBL/GenBank/DDBJ whole genome shotgun (WGS) entry which is preliminary data.</text>
</comment>
<evidence type="ECO:0000256" key="6">
    <source>
        <dbReference type="ARBA" id="ARBA00023136"/>
    </source>
</evidence>
<evidence type="ECO:0000256" key="4">
    <source>
        <dbReference type="ARBA" id="ARBA00022989"/>
    </source>
</evidence>
<proteinExistence type="predicted"/>
<feature type="transmembrane region" description="Helical" evidence="7">
    <location>
        <begin position="159"/>
        <end position="182"/>
    </location>
</feature>
<feature type="transmembrane region" description="Helical" evidence="7">
    <location>
        <begin position="227"/>
        <end position="250"/>
    </location>
</feature>